<dbReference type="Proteomes" id="UP000295055">
    <property type="component" value="Unassembled WGS sequence"/>
</dbReference>
<keyword evidence="2" id="KW-0812">Transmembrane</keyword>
<evidence type="ECO:0000256" key="2">
    <source>
        <dbReference type="SAM" id="Phobius"/>
    </source>
</evidence>
<comment type="caution">
    <text evidence="3">The sequence shown here is derived from an EMBL/GenBank/DDBJ whole genome shotgun (WGS) entry which is preliminary data.</text>
</comment>
<dbReference type="OrthoDB" id="8914075at2"/>
<dbReference type="RefSeq" id="WP_132495676.1">
    <property type="nucleotide sequence ID" value="NZ_SMAS01000002.1"/>
</dbReference>
<gene>
    <name evidence="3" type="ORF">EC835_102436</name>
</gene>
<keyword evidence="1" id="KW-0175">Coiled coil</keyword>
<sequence length="248" mass="29165">MKEEAKEIVQAVTEAAKDRIKNPVMATFVISWSVFNWSSLLVLIFGNDSIQQKVQIASVAFSEKNSWFIPVFFTTAYLFLNKPLNLVFQKAMVWFDYISMSIEHSKKIKELELEKERESLRAEKDMAYEDTKTNKEKEIQEMKEQITVSKDKEGALTREIDELKKEKEFNLETMSELKKTISMHQERAHYLSSENENLNKYLEHNGSAAKDKEIEKLTHKLTEMTAIRNEYEAQAKRYEEKMKKNGWI</sequence>
<proteinExistence type="predicted"/>
<feature type="transmembrane region" description="Helical" evidence="2">
    <location>
        <begin position="65"/>
        <end position="80"/>
    </location>
</feature>
<feature type="coiled-coil region" evidence="1">
    <location>
        <begin position="214"/>
        <end position="241"/>
    </location>
</feature>
<reference evidence="3 4" key="1">
    <citation type="submission" date="2019-03" db="EMBL/GenBank/DDBJ databases">
        <title>Genomic analyses of the natural microbiome of Caenorhabditis elegans.</title>
        <authorList>
            <person name="Samuel B."/>
        </authorList>
    </citation>
    <scope>NUCLEOTIDE SEQUENCE [LARGE SCALE GENOMIC DNA]</scope>
    <source>
        <strain evidence="3 4">JUb102</strain>
    </source>
</reference>
<evidence type="ECO:0000313" key="3">
    <source>
        <dbReference type="EMBL" id="TCT36971.1"/>
    </source>
</evidence>
<name>A0A4R3NU67_9GAMM</name>
<dbReference type="EMBL" id="SMAS01000002">
    <property type="protein sequence ID" value="TCT36971.1"/>
    <property type="molecule type" value="Genomic_DNA"/>
</dbReference>
<keyword evidence="2" id="KW-0472">Membrane</keyword>
<evidence type="ECO:0000256" key="1">
    <source>
        <dbReference type="SAM" id="Coils"/>
    </source>
</evidence>
<keyword evidence="2" id="KW-1133">Transmembrane helix</keyword>
<feature type="transmembrane region" description="Helical" evidence="2">
    <location>
        <begin position="24"/>
        <end position="45"/>
    </location>
</feature>
<evidence type="ECO:0000313" key="4">
    <source>
        <dbReference type="Proteomes" id="UP000295055"/>
    </source>
</evidence>
<accession>A0A4R3NU67</accession>
<dbReference type="AlphaFoldDB" id="A0A4R3NU67"/>
<protein>
    <submittedName>
        <fullName evidence="3">Uncharacterized protein</fullName>
    </submittedName>
</protein>
<feature type="coiled-coil region" evidence="1">
    <location>
        <begin position="110"/>
        <end position="180"/>
    </location>
</feature>
<organism evidence="3 4">
    <name type="scientific">Providencia alcalifaciens</name>
    <dbReference type="NCBI Taxonomy" id="126385"/>
    <lineage>
        <taxon>Bacteria</taxon>
        <taxon>Pseudomonadati</taxon>
        <taxon>Pseudomonadota</taxon>
        <taxon>Gammaproteobacteria</taxon>
        <taxon>Enterobacterales</taxon>
        <taxon>Morganellaceae</taxon>
        <taxon>Providencia</taxon>
    </lineage>
</organism>